<keyword evidence="2" id="KW-1185">Reference proteome</keyword>
<dbReference type="AlphaFoldDB" id="A0A138ZY16"/>
<organism evidence="1 2">
    <name type="scientific">Gonapodya prolifera (strain JEL478)</name>
    <name type="common">Monoblepharis prolifera</name>
    <dbReference type="NCBI Taxonomy" id="1344416"/>
    <lineage>
        <taxon>Eukaryota</taxon>
        <taxon>Fungi</taxon>
        <taxon>Fungi incertae sedis</taxon>
        <taxon>Chytridiomycota</taxon>
        <taxon>Chytridiomycota incertae sedis</taxon>
        <taxon>Monoblepharidomycetes</taxon>
        <taxon>Monoblepharidales</taxon>
        <taxon>Gonapodyaceae</taxon>
        <taxon>Gonapodya</taxon>
    </lineage>
</organism>
<evidence type="ECO:0000313" key="2">
    <source>
        <dbReference type="Proteomes" id="UP000070544"/>
    </source>
</evidence>
<reference evidence="1 2" key="1">
    <citation type="journal article" date="2015" name="Genome Biol. Evol.">
        <title>Phylogenomic analyses indicate that early fungi evolved digesting cell walls of algal ancestors of land plants.</title>
        <authorList>
            <person name="Chang Y."/>
            <person name="Wang S."/>
            <person name="Sekimoto S."/>
            <person name="Aerts A.L."/>
            <person name="Choi C."/>
            <person name="Clum A."/>
            <person name="LaButti K.M."/>
            <person name="Lindquist E.A."/>
            <person name="Yee Ngan C."/>
            <person name="Ohm R.A."/>
            <person name="Salamov A.A."/>
            <person name="Grigoriev I.V."/>
            <person name="Spatafora J.W."/>
            <person name="Berbee M.L."/>
        </authorList>
    </citation>
    <scope>NUCLEOTIDE SEQUENCE [LARGE SCALE GENOMIC DNA]</scope>
    <source>
        <strain evidence="1 2">JEL478</strain>
    </source>
</reference>
<sequence>MDIGSLLTPLEFLELLSSIFATFPSLHTLGALNFFHNEWIIPPDLHSTMYKCLQTLELNFTFFQSNTELSGIMQLGNVTPMTAPIWAKVASDMGIMRLALVGWPEPDDQVGGSGGGHSGIGNVVMEKLRDLLKFVTVLRRE</sequence>
<gene>
    <name evidence="1" type="ORF">M427DRAFT_49649</name>
</gene>
<dbReference type="Proteomes" id="UP000070544">
    <property type="component" value="Unassembled WGS sequence"/>
</dbReference>
<name>A0A138ZY16_GONPJ</name>
<protein>
    <submittedName>
        <fullName evidence="1">Uncharacterized protein</fullName>
    </submittedName>
</protein>
<proteinExistence type="predicted"/>
<accession>A0A138ZY16</accession>
<dbReference type="EMBL" id="KQ965869">
    <property type="protein sequence ID" value="KXS09384.1"/>
    <property type="molecule type" value="Genomic_DNA"/>
</dbReference>
<evidence type="ECO:0000313" key="1">
    <source>
        <dbReference type="EMBL" id="KXS09384.1"/>
    </source>
</evidence>